<evidence type="ECO:0000313" key="1">
    <source>
        <dbReference type="EMBL" id="MFD0856890.1"/>
    </source>
</evidence>
<dbReference type="CDD" id="cd11530">
    <property type="entry name" value="NTP-PPase_DR2231_like"/>
    <property type="match status" value="1"/>
</dbReference>
<protein>
    <submittedName>
        <fullName evidence="1">MazG nucleotide pyrophosphohydrolase domain-containing protein</fullName>
    </submittedName>
</protein>
<reference evidence="2" key="1">
    <citation type="journal article" date="2019" name="Int. J. Syst. Evol. Microbiol.">
        <title>The Global Catalogue of Microorganisms (GCM) 10K type strain sequencing project: providing services to taxonomists for standard genome sequencing and annotation.</title>
        <authorList>
            <consortium name="The Broad Institute Genomics Platform"/>
            <consortium name="The Broad Institute Genome Sequencing Center for Infectious Disease"/>
            <person name="Wu L."/>
            <person name="Ma J."/>
        </authorList>
    </citation>
    <scope>NUCLEOTIDE SEQUENCE [LARGE SCALE GENOMIC DNA]</scope>
    <source>
        <strain evidence="2">JCM 31696</strain>
    </source>
</reference>
<comment type="caution">
    <text evidence="1">The sequence shown here is derived from an EMBL/GenBank/DDBJ whole genome shotgun (WGS) entry which is preliminary data.</text>
</comment>
<proteinExistence type="predicted"/>
<gene>
    <name evidence="1" type="ORF">ACFQ07_31950</name>
</gene>
<dbReference type="Gene3D" id="1.10.3420.10">
    <property type="entry name" value="putative ntp pyrophosphohydrolase like domain"/>
    <property type="match status" value="1"/>
</dbReference>
<dbReference type="InterPro" id="IPR033653">
    <property type="entry name" value="NTP-PPase_DR2231-like"/>
</dbReference>
<name>A0ABW3CSK9_9ACTN</name>
<dbReference type="EMBL" id="JBHTIR010004291">
    <property type="protein sequence ID" value="MFD0856890.1"/>
    <property type="molecule type" value="Genomic_DNA"/>
</dbReference>
<dbReference type="Pfam" id="PF01503">
    <property type="entry name" value="PRA-PH"/>
    <property type="match status" value="1"/>
</dbReference>
<accession>A0ABW3CSK9</accession>
<evidence type="ECO:0000313" key="2">
    <source>
        <dbReference type="Proteomes" id="UP001597083"/>
    </source>
</evidence>
<sequence>MSGFTALVSRFHAAFGLPRQQRPSTHVDEDVKKLRRALLEEETRELDEAMDADDLVAIADALGDIVYVALGTAVTYGIDLDAVLAEVHRSNMSKLGPEGRPLLDKAGKVIKSDQYFRPNIADVLARQKPLP</sequence>
<dbReference type="InterPro" id="IPR021130">
    <property type="entry name" value="PRib-ATP_PPHydrolase-like"/>
</dbReference>
<dbReference type="InterPro" id="IPR023292">
    <property type="entry name" value="NTP_PyroPHydrolase-like_dom_sf"/>
</dbReference>
<keyword evidence="2" id="KW-1185">Reference proteome</keyword>
<dbReference type="SUPFAM" id="SSF101386">
    <property type="entry name" value="all-alpha NTP pyrophosphatases"/>
    <property type="match status" value="1"/>
</dbReference>
<dbReference type="Proteomes" id="UP001597083">
    <property type="component" value="Unassembled WGS sequence"/>
</dbReference>
<organism evidence="1 2">
    <name type="scientific">Actinomadura adrarensis</name>
    <dbReference type="NCBI Taxonomy" id="1819600"/>
    <lineage>
        <taxon>Bacteria</taxon>
        <taxon>Bacillati</taxon>
        <taxon>Actinomycetota</taxon>
        <taxon>Actinomycetes</taxon>
        <taxon>Streptosporangiales</taxon>
        <taxon>Thermomonosporaceae</taxon>
        <taxon>Actinomadura</taxon>
    </lineage>
</organism>